<dbReference type="PRINTS" id="PR00344">
    <property type="entry name" value="BCTRLSENSOR"/>
</dbReference>
<organism evidence="12 13">
    <name type="scientific">Deferribacter desulfuricans (strain DSM 14783 / JCM 11476 / NBRC 101012 / SSM1)</name>
    <dbReference type="NCBI Taxonomy" id="639282"/>
    <lineage>
        <taxon>Bacteria</taxon>
        <taxon>Pseudomonadati</taxon>
        <taxon>Deferribacterota</taxon>
        <taxon>Deferribacteres</taxon>
        <taxon>Deferribacterales</taxon>
        <taxon>Deferribacteraceae</taxon>
        <taxon>Deferribacter</taxon>
    </lineage>
</organism>
<dbReference type="STRING" id="639282.DEFDS_1964"/>
<dbReference type="GO" id="GO:0005524">
    <property type="term" value="F:ATP binding"/>
    <property type="evidence" value="ECO:0007669"/>
    <property type="project" value="UniProtKB-KW"/>
</dbReference>
<evidence type="ECO:0000256" key="6">
    <source>
        <dbReference type="ARBA" id="ARBA00022777"/>
    </source>
</evidence>
<dbReference type="KEGG" id="ddf:DEFDS_1964"/>
<dbReference type="NCBIfam" id="TIGR00229">
    <property type="entry name" value="sensory_box"/>
    <property type="match status" value="1"/>
</dbReference>
<keyword evidence="6" id="KW-0418">Kinase</keyword>
<dbReference type="SMART" id="SM00387">
    <property type="entry name" value="HATPase_c"/>
    <property type="match status" value="1"/>
</dbReference>
<dbReference type="InterPro" id="IPR035965">
    <property type="entry name" value="PAS-like_dom_sf"/>
</dbReference>
<keyword evidence="8" id="KW-0902">Two-component regulatory system</keyword>
<evidence type="ECO:0000259" key="10">
    <source>
        <dbReference type="PROSITE" id="PS50112"/>
    </source>
</evidence>
<proteinExistence type="predicted"/>
<dbReference type="PROSITE" id="PS50113">
    <property type="entry name" value="PAC"/>
    <property type="match status" value="1"/>
</dbReference>
<dbReference type="RefSeq" id="WP_013008660.1">
    <property type="nucleotide sequence ID" value="NC_013939.1"/>
</dbReference>
<feature type="domain" description="PAS" evidence="10">
    <location>
        <begin position="90"/>
        <end position="136"/>
    </location>
</feature>
<feature type="domain" description="PAC" evidence="11">
    <location>
        <begin position="163"/>
        <end position="215"/>
    </location>
</feature>
<gene>
    <name evidence="12" type="ordered locus">DEFDS_1964</name>
</gene>
<dbReference type="OrthoDB" id="9815750at2"/>
<dbReference type="Gene3D" id="3.30.450.20">
    <property type="entry name" value="PAS domain"/>
    <property type="match status" value="1"/>
</dbReference>
<keyword evidence="3" id="KW-0597">Phosphoprotein</keyword>
<dbReference type="EC" id="2.7.13.3" evidence="2"/>
<dbReference type="PROSITE" id="PS50112">
    <property type="entry name" value="PAS"/>
    <property type="match status" value="1"/>
</dbReference>
<dbReference type="GO" id="GO:0000155">
    <property type="term" value="F:phosphorelay sensor kinase activity"/>
    <property type="evidence" value="ECO:0007669"/>
    <property type="project" value="InterPro"/>
</dbReference>
<dbReference type="InterPro" id="IPR036097">
    <property type="entry name" value="HisK_dim/P_sf"/>
</dbReference>
<evidence type="ECO:0000259" key="9">
    <source>
        <dbReference type="PROSITE" id="PS50109"/>
    </source>
</evidence>
<dbReference type="InterPro" id="IPR003594">
    <property type="entry name" value="HATPase_dom"/>
</dbReference>
<dbReference type="AlphaFoldDB" id="D3P9M5"/>
<dbReference type="SMART" id="SM00091">
    <property type="entry name" value="PAS"/>
    <property type="match status" value="1"/>
</dbReference>
<dbReference type="InterPro" id="IPR013767">
    <property type="entry name" value="PAS_fold"/>
</dbReference>
<dbReference type="InterPro" id="IPR005467">
    <property type="entry name" value="His_kinase_dom"/>
</dbReference>
<accession>D3P9M5</accession>
<dbReference type="PROSITE" id="PS50109">
    <property type="entry name" value="HIS_KIN"/>
    <property type="match status" value="1"/>
</dbReference>
<sequence>MDFSVFDNFNDPVVITDLEFNKVYANESFIKIKIGDELFDKSVKIYKQTGKSLLDVHVDRSNFRVKVSPYKDNLIFVFEDRSNINQFVEKFFTLNSIINQAPVGIIITDKDGNIKFVNNGFEKMTGFTFNEVCGENPRIWKSGEHSREFYKHLWDTILSGRKWVGEFKNKKKDGTFYMDRSVIFPIVDSNGEIIEFCGIKQDITEMKRLEKNLIQNEKNITLGRFVDNIAHDLKNMLTGIFSICDYLKSKTLSEDIKCMVEQIYKYTKVMDEFISTMRNVGNKKDIIDIDFCRYLSENKDFYRRIIGKNIKIDVQCDCHCCGFMSKTHLDQIFLNLLVNARDAIMEKYEDGNGGLITIKINCISENIFIEVTDNGNGIPDDIIDKIFSLSFTTKDEGTGVGLFIVKSIVEQYGGSIEVESGLNKGTTFKVKLPVLDKVCSCD</sequence>
<evidence type="ECO:0000313" key="12">
    <source>
        <dbReference type="EMBL" id="BAI81415.1"/>
    </source>
</evidence>
<evidence type="ECO:0000259" key="11">
    <source>
        <dbReference type="PROSITE" id="PS50113"/>
    </source>
</evidence>
<evidence type="ECO:0000256" key="2">
    <source>
        <dbReference type="ARBA" id="ARBA00012438"/>
    </source>
</evidence>
<dbReference type="SUPFAM" id="SSF55785">
    <property type="entry name" value="PYP-like sensor domain (PAS domain)"/>
    <property type="match status" value="1"/>
</dbReference>
<feature type="domain" description="Histidine kinase" evidence="9">
    <location>
        <begin position="228"/>
        <end position="436"/>
    </location>
</feature>
<dbReference type="CDD" id="cd00082">
    <property type="entry name" value="HisKA"/>
    <property type="match status" value="1"/>
</dbReference>
<evidence type="ECO:0000313" key="13">
    <source>
        <dbReference type="Proteomes" id="UP000001520"/>
    </source>
</evidence>
<dbReference type="InterPro" id="IPR000014">
    <property type="entry name" value="PAS"/>
</dbReference>
<dbReference type="GO" id="GO:0006355">
    <property type="term" value="P:regulation of DNA-templated transcription"/>
    <property type="evidence" value="ECO:0007669"/>
    <property type="project" value="InterPro"/>
</dbReference>
<dbReference type="Proteomes" id="UP000001520">
    <property type="component" value="Chromosome"/>
</dbReference>
<evidence type="ECO:0000256" key="4">
    <source>
        <dbReference type="ARBA" id="ARBA00022679"/>
    </source>
</evidence>
<dbReference type="HOGENOM" id="CLU_000445_114_39_0"/>
<dbReference type="InterPro" id="IPR036890">
    <property type="entry name" value="HATPase_C_sf"/>
</dbReference>
<name>D3P9M5_DEFDS</name>
<dbReference type="InterPro" id="IPR000700">
    <property type="entry name" value="PAS-assoc_C"/>
</dbReference>
<dbReference type="eggNOG" id="COG3290">
    <property type="taxonomic scope" value="Bacteria"/>
</dbReference>
<evidence type="ECO:0000256" key="7">
    <source>
        <dbReference type="ARBA" id="ARBA00022840"/>
    </source>
</evidence>
<evidence type="ECO:0000256" key="3">
    <source>
        <dbReference type="ARBA" id="ARBA00022553"/>
    </source>
</evidence>
<evidence type="ECO:0000256" key="5">
    <source>
        <dbReference type="ARBA" id="ARBA00022741"/>
    </source>
</evidence>
<dbReference type="PANTHER" id="PTHR43065:SF10">
    <property type="entry name" value="PEROXIDE STRESS-ACTIVATED HISTIDINE KINASE MAK3"/>
    <property type="match status" value="1"/>
</dbReference>
<dbReference type="EMBL" id="AP011529">
    <property type="protein sequence ID" value="BAI81415.1"/>
    <property type="molecule type" value="Genomic_DNA"/>
</dbReference>
<dbReference type="Pfam" id="PF02518">
    <property type="entry name" value="HATPase_c"/>
    <property type="match status" value="1"/>
</dbReference>
<dbReference type="SUPFAM" id="SSF55874">
    <property type="entry name" value="ATPase domain of HSP90 chaperone/DNA topoisomerase II/histidine kinase"/>
    <property type="match status" value="1"/>
</dbReference>
<protein>
    <recommendedName>
        <fullName evidence="2">histidine kinase</fullName>
        <ecNumber evidence="2">2.7.13.3</ecNumber>
    </recommendedName>
</protein>
<dbReference type="SUPFAM" id="SSF47384">
    <property type="entry name" value="Homodimeric domain of signal transducing histidine kinase"/>
    <property type="match status" value="1"/>
</dbReference>
<dbReference type="Pfam" id="PF00989">
    <property type="entry name" value="PAS"/>
    <property type="match status" value="1"/>
</dbReference>
<dbReference type="CDD" id="cd00130">
    <property type="entry name" value="PAS"/>
    <property type="match status" value="1"/>
</dbReference>
<dbReference type="Gene3D" id="1.10.287.130">
    <property type="match status" value="1"/>
</dbReference>
<evidence type="ECO:0000256" key="8">
    <source>
        <dbReference type="ARBA" id="ARBA00023012"/>
    </source>
</evidence>
<dbReference type="InterPro" id="IPR004358">
    <property type="entry name" value="Sig_transdc_His_kin-like_C"/>
</dbReference>
<evidence type="ECO:0000256" key="1">
    <source>
        <dbReference type="ARBA" id="ARBA00000085"/>
    </source>
</evidence>
<comment type="catalytic activity">
    <reaction evidence="1">
        <text>ATP + protein L-histidine = ADP + protein N-phospho-L-histidine.</text>
        <dbReference type="EC" id="2.7.13.3"/>
    </reaction>
</comment>
<dbReference type="Gene3D" id="3.30.565.10">
    <property type="entry name" value="Histidine kinase-like ATPase, C-terminal domain"/>
    <property type="match status" value="1"/>
</dbReference>
<dbReference type="InterPro" id="IPR003661">
    <property type="entry name" value="HisK_dim/P_dom"/>
</dbReference>
<reference evidence="12 13" key="1">
    <citation type="journal article" date="2010" name="DNA Res.">
        <title>Bacterial lifestyle in a deep-sea hydrothermal vent chimney revealed by the genome sequence of the thermophilic bacterium Deferribacter desulfuricans SSM1.</title>
        <authorList>
            <person name="Takaki Y."/>
            <person name="Shimamura S."/>
            <person name="Nakagawa S."/>
            <person name="Fukuhara Y."/>
            <person name="Horikawa H."/>
            <person name="Ankai A."/>
            <person name="Harada T."/>
            <person name="Hosoyama A."/>
            <person name="Oguchi A."/>
            <person name="Fukui S."/>
            <person name="Fujita N."/>
            <person name="Takami H."/>
            <person name="Takai K."/>
        </authorList>
    </citation>
    <scope>NUCLEOTIDE SEQUENCE [LARGE SCALE GENOMIC DNA]</scope>
    <source>
        <strain evidence="13">DSM 14783 / JCM 11476 / NBRC 101012 / SSM1</strain>
    </source>
</reference>
<keyword evidence="7" id="KW-0067">ATP-binding</keyword>
<keyword evidence="4" id="KW-0808">Transferase</keyword>
<keyword evidence="5" id="KW-0547">Nucleotide-binding</keyword>
<keyword evidence="13" id="KW-1185">Reference proteome</keyword>
<dbReference type="PANTHER" id="PTHR43065">
    <property type="entry name" value="SENSOR HISTIDINE KINASE"/>
    <property type="match status" value="1"/>
</dbReference>